<dbReference type="GO" id="GO:0005737">
    <property type="term" value="C:cytoplasm"/>
    <property type="evidence" value="ECO:0007669"/>
    <property type="project" value="TreeGrafter"/>
</dbReference>
<keyword evidence="1" id="KW-0596">Phosphopantetheine</keyword>
<keyword evidence="3" id="KW-0436">Ligase</keyword>
<dbReference type="Pfam" id="PF00501">
    <property type="entry name" value="AMP-binding"/>
    <property type="match status" value="1"/>
</dbReference>
<dbReference type="PROSITE" id="PS00012">
    <property type="entry name" value="PHOSPHOPANTETHEINE"/>
    <property type="match status" value="1"/>
</dbReference>
<dbReference type="SUPFAM" id="SSF52777">
    <property type="entry name" value="CoA-dependent acyltransferases"/>
    <property type="match status" value="1"/>
</dbReference>
<reference evidence="6" key="2">
    <citation type="journal article" date="2013" name="PLoS Genet.">
        <title>Comparative genome structure, secondary metabolite, and effector coding capacity across Cochliobolus pathogens.</title>
        <authorList>
            <person name="Condon B.J."/>
            <person name="Leng Y."/>
            <person name="Wu D."/>
            <person name="Bushley K.E."/>
            <person name="Ohm R.A."/>
            <person name="Otillar R."/>
            <person name="Martin J."/>
            <person name="Schackwitz W."/>
            <person name="Grimwood J."/>
            <person name="MohdZainudin N."/>
            <person name="Xue C."/>
            <person name="Wang R."/>
            <person name="Manning V.A."/>
            <person name="Dhillon B."/>
            <person name="Tu Z.J."/>
            <person name="Steffenson B.J."/>
            <person name="Salamov A."/>
            <person name="Sun H."/>
            <person name="Lowry S."/>
            <person name="LaButti K."/>
            <person name="Han J."/>
            <person name="Copeland A."/>
            <person name="Lindquist E."/>
            <person name="Barry K."/>
            <person name="Schmutz J."/>
            <person name="Baker S.E."/>
            <person name="Ciuffetti L.M."/>
            <person name="Grigoriev I.V."/>
            <person name="Zhong S."/>
            <person name="Turgeon B.G."/>
        </authorList>
    </citation>
    <scope>NUCLEOTIDE SEQUENCE [LARGE SCALE GENOMIC DNA]</scope>
    <source>
        <strain evidence="6">C5 / ATCC 48332 / race O</strain>
    </source>
</reference>
<dbReference type="Gene3D" id="3.30.559.30">
    <property type="entry name" value="Nonribosomal peptide synthetase, condensation domain"/>
    <property type="match status" value="1"/>
</dbReference>
<dbReference type="HOGENOM" id="CLU_474065_0_0_1"/>
<evidence type="ECO:0000313" key="6">
    <source>
        <dbReference type="Proteomes" id="UP000016936"/>
    </source>
</evidence>
<dbReference type="SUPFAM" id="SSF56801">
    <property type="entry name" value="Acetyl-CoA synthetase-like"/>
    <property type="match status" value="1"/>
</dbReference>
<evidence type="ECO:0000256" key="1">
    <source>
        <dbReference type="ARBA" id="ARBA00022450"/>
    </source>
</evidence>
<dbReference type="AlphaFoldDB" id="M2U8R6"/>
<proteinExistence type="predicted"/>
<keyword evidence="6" id="KW-1185">Reference proteome</keyword>
<protein>
    <recommendedName>
        <fullName evidence="4">Carrier domain-containing protein</fullName>
    </recommendedName>
</protein>
<sequence>MPAPHDTPYAPELQYLLEQDRLRVVASFNSSVVEPWLVEKMLAQFDHAMQQLTAADKDTAVGHVNLLTPVDSKQLWEWNHEVPVPVERCIHGVFADPARTRPEALAIYAWDGELTYGELDSLSNRLAHYLVDQGVIPEMVVPLYFEKSMWTTVAILAVLKAGGAFLLLDPLLRAVRLAMLCSKVHATVAVASRSCHTALHALQVVSTALVLNSESVVQLPLSTCPPHVAVHPHHTVYVVFTSGSTGEPKACRMEHRSSCSTVVTHVPALGINRNTRTLQFTAYSFAGSLAETLLALVTGGCVCVPSEQQRREGFAQAIVKLSANWSFMTSTILSTINIASVPTLRTICTAQELAALRTVGQGKRQAPRTKGEKQLQNLWAEVLDLPSHSIGRDDGFFQLGGDSMVAMRLVGAAGRDGAGLTMAHVFNNPKLSDLAVSWANEDSAMLLDTVHPETLSDMLPLTSFQNDWVSTITAQSPAHTVHYSWLELSHQVTSADVTRTCKALLDRYPIMRLVFLYLQQEWWQVVLRPNDFDTPFQTVRLEAEFKAVCERDTETLKQDQCPTCFILDQHESDRR</sequence>
<feature type="domain" description="Carrier" evidence="4">
    <location>
        <begin position="366"/>
        <end position="442"/>
    </location>
</feature>
<name>M2U8R6_COCH5</name>
<dbReference type="Proteomes" id="UP000016936">
    <property type="component" value="Unassembled WGS sequence"/>
</dbReference>
<dbReference type="Gene3D" id="3.40.50.980">
    <property type="match status" value="2"/>
</dbReference>
<dbReference type="InterPro" id="IPR009081">
    <property type="entry name" value="PP-bd_ACP"/>
</dbReference>
<accession>M2U8R6</accession>
<dbReference type="Pfam" id="PF00550">
    <property type="entry name" value="PP-binding"/>
    <property type="match status" value="1"/>
</dbReference>
<dbReference type="InterPro" id="IPR006162">
    <property type="entry name" value="Ppantetheine_attach_site"/>
</dbReference>
<dbReference type="eggNOG" id="KOG1178">
    <property type="taxonomic scope" value="Eukaryota"/>
</dbReference>
<dbReference type="GO" id="GO:0044550">
    <property type="term" value="P:secondary metabolite biosynthetic process"/>
    <property type="evidence" value="ECO:0007669"/>
    <property type="project" value="TreeGrafter"/>
</dbReference>
<keyword evidence="2" id="KW-0597">Phosphoprotein</keyword>
<evidence type="ECO:0000259" key="4">
    <source>
        <dbReference type="PROSITE" id="PS50075"/>
    </source>
</evidence>
<dbReference type="Gene3D" id="1.10.1200.10">
    <property type="entry name" value="ACP-like"/>
    <property type="match status" value="1"/>
</dbReference>
<dbReference type="STRING" id="701091.M2U8R6"/>
<dbReference type="PROSITE" id="PS50075">
    <property type="entry name" value="CARRIER"/>
    <property type="match status" value="1"/>
</dbReference>
<dbReference type="InterPro" id="IPR020845">
    <property type="entry name" value="AMP-binding_CS"/>
</dbReference>
<dbReference type="InterPro" id="IPR036736">
    <property type="entry name" value="ACP-like_sf"/>
</dbReference>
<dbReference type="SUPFAM" id="SSF47336">
    <property type="entry name" value="ACP-like"/>
    <property type="match status" value="1"/>
</dbReference>
<evidence type="ECO:0000256" key="3">
    <source>
        <dbReference type="ARBA" id="ARBA00022598"/>
    </source>
</evidence>
<dbReference type="PANTHER" id="PTHR45527:SF1">
    <property type="entry name" value="FATTY ACID SYNTHASE"/>
    <property type="match status" value="1"/>
</dbReference>
<dbReference type="EMBL" id="KB445578">
    <property type="protein sequence ID" value="EMD90176.1"/>
    <property type="molecule type" value="Genomic_DNA"/>
</dbReference>
<dbReference type="PROSITE" id="PS00455">
    <property type="entry name" value="AMP_BINDING"/>
    <property type="match status" value="1"/>
</dbReference>
<dbReference type="GO" id="GO:0016874">
    <property type="term" value="F:ligase activity"/>
    <property type="evidence" value="ECO:0007669"/>
    <property type="project" value="UniProtKB-KW"/>
</dbReference>
<dbReference type="Gene3D" id="3.30.559.10">
    <property type="entry name" value="Chloramphenicol acetyltransferase-like domain"/>
    <property type="match status" value="1"/>
</dbReference>
<dbReference type="FunFam" id="1.10.1200.10:FF:000005">
    <property type="entry name" value="Nonribosomal peptide synthetase 1"/>
    <property type="match status" value="1"/>
</dbReference>
<dbReference type="InterPro" id="IPR000873">
    <property type="entry name" value="AMP-dep_synth/lig_dom"/>
</dbReference>
<evidence type="ECO:0000313" key="5">
    <source>
        <dbReference type="EMBL" id="EMD90176.1"/>
    </source>
</evidence>
<organism evidence="5 6">
    <name type="scientific">Cochliobolus heterostrophus (strain C5 / ATCC 48332 / race O)</name>
    <name type="common">Southern corn leaf blight fungus</name>
    <name type="synonym">Bipolaris maydis</name>
    <dbReference type="NCBI Taxonomy" id="701091"/>
    <lineage>
        <taxon>Eukaryota</taxon>
        <taxon>Fungi</taxon>
        <taxon>Dikarya</taxon>
        <taxon>Ascomycota</taxon>
        <taxon>Pezizomycotina</taxon>
        <taxon>Dothideomycetes</taxon>
        <taxon>Pleosporomycetidae</taxon>
        <taxon>Pleosporales</taxon>
        <taxon>Pleosporineae</taxon>
        <taxon>Pleosporaceae</taxon>
        <taxon>Bipolaris</taxon>
    </lineage>
</organism>
<gene>
    <name evidence="5" type="ORF">COCHEDRAFT_1215193</name>
</gene>
<dbReference type="InterPro" id="IPR023213">
    <property type="entry name" value="CAT-like_dom_sf"/>
</dbReference>
<reference evidence="5 6" key="1">
    <citation type="journal article" date="2012" name="PLoS Pathog.">
        <title>Diverse lifestyles and strategies of plant pathogenesis encoded in the genomes of eighteen Dothideomycetes fungi.</title>
        <authorList>
            <person name="Ohm R.A."/>
            <person name="Feau N."/>
            <person name="Henrissat B."/>
            <person name="Schoch C.L."/>
            <person name="Horwitz B.A."/>
            <person name="Barry K.W."/>
            <person name="Condon B.J."/>
            <person name="Copeland A.C."/>
            <person name="Dhillon B."/>
            <person name="Glaser F."/>
            <person name="Hesse C.N."/>
            <person name="Kosti I."/>
            <person name="LaButti K."/>
            <person name="Lindquist E.A."/>
            <person name="Lucas S."/>
            <person name="Salamov A.A."/>
            <person name="Bradshaw R.E."/>
            <person name="Ciuffetti L."/>
            <person name="Hamelin R.C."/>
            <person name="Kema G.H.J."/>
            <person name="Lawrence C."/>
            <person name="Scott J.A."/>
            <person name="Spatafora J.W."/>
            <person name="Turgeon B.G."/>
            <person name="de Wit P.J.G.M."/>
            <person name="Zhong S."/>
            <person name="Goodwin S.B."/>
            <person name="Grigoriev I.V."/>
        </authorList>
    </citation>
    <scope>NUCLEOTIDE SEQUENCE [LARGE SCALE GENOMIC DNA]</scope>
    <source>
        <strain evidence="6">C5 / ATCC 48332 / race O</strain>
    </source>
</reference>
<evidence type="ECO:0000256" key="2">
    <source>
        <dbReference type="ARBA" id="ARBA00022553"/>
    </source>
</evidence>
<dbReference type="PANTHER" id="PTHR45527">
    <property type="entry name" value="NONRIBOSOMAL PEPTIDE SYNTHETASE"/>
    <property type="match status" value="1"/>
</dbReference>
<dbReference type="GO" id="GO:0043041">
    <property type="term" value="P:amino acid activation for nonribosomal peptide biosynthetic process"/>
    <property type="evidence" value="ECO:0007669"/>
    <property type="project" value="TreeGrafter"/>
</dbReference>
<dbReference type="GO" id="GO:0031177">
    <property type="term" value="F:phosphopantetheine binding"/>
    <property type="evidence" value="ECO:0007669"/>
    <property type="project" value="TreeGrafter"/>
</dbReference>